<dbReference type="InterPro" id="IPR000277">
    <property type="entry name" value="Cys/Met-Metab_PyrdxlP-dep_enz"/>
</dbReference>
<evidence type="ECO:0000256" key="3">
    <source>
        <dbReference type="RuleBase" id="RU362118"/>
    </source>
</evidence>
<reference evidence="4 5" key="1">
    <citation type="submission" date="2022-05" db="EMBL/GenBank/DDBJ databases">
        <title>Genome Sequencing of Bee-Associated Microbes.</title>
        <authorList>
            <person name="Dunlap C."/>
        </authorList>
    </citation>
    <scope>NUCLEOTIDE SEQUENCE [LARGE SCALE GENOMIC DNA]</scope>
    <source>
        <strain evidence="4 5">NRRL B-14421</strain>
    </source>
</reference>
<dbReference type="RefSeq" id="WP_268614850.1">
    <property type="nucleotide sequence ID" value="NZ_JAMDMX010000032.1"/>
</dbReference>
<dbReference type="InterPro" id="IPR015421">
    <property type="entry name" value="PyrdxlP-dep_Trfase_major"/>
</dbReference>
<keyword evidence="5" id="KW-1185">Reference proteome</keyword>
<dbReference type="PIRSF" id="PIRSF001434">
    <property type="entry name" value="CGS"/>
    <property type="match status" value="1"/>
</dbReference>
<dbReference type="SUPFAM" id="SSF53383">
    <property type="entry name" value="PLP-dependent transferases"/>
    <property type="match status" value="1"/>
</dbReference>
<keyword evidence="2 3" id="KW-0663">Pyridoxal phosphate</keyword>
<name>A0ABT4GB13_9BACL</name>
<evidence type="ECO:0000313" key="4">
    <source>
        <dbReference type="EMBL" id="MCY9693342.1"/>
    </source>
</evidence>
<dbReference type="CDD" id="cd00614">
    <property type="entry name" value="CGS_like"/>
    <property type="match status" value="1"/>
</dbReference>
<dbReference type="Gene3D" id="3.40.640.10">
    <property type="entry name" value="Type I PLP-dependent aspartate aminotransferase-like (Major domain)"/>
    <property type="match status" value="1"/>
</dbReference>
<proteinExistence type="inferred from homology"/>
<dbReference type="PANTHER" id="PTHR11808:SF80">
    <property type="entry name" value="CYSTATHIONINE GAMMA-LYASE"/>
    <property type="match status" value="1"/>
</dbReference>
<comment type="cofactor">
    <cofactor evidence="1 3">
        <name>pyridoxal 5'-phosphate</name>
        <dbReference type="ChEBI" id="CHEBI:597326"/>
    </cofactor>
</comment>
<evidence type="ECO:0000256" key="2">
    <source>
        <dbReference type="ARBA" id="ARBA00022898"/>
    </source>
</evidence>
<protein>
    <submittedName>
        <fullName evidence="4">PLP-dependent aspartate aminotransferase family protein</fullName>
    </submittedName>
</protein>
<dbReference type="EMBL" id="JAMDMX010000032">
    <property type="protein sequence ID" value="MCY9693342.1"/>
    <property type="molecule type" value="Genomic_DNA"/>
</dbReference>
<dbReference type="PANTHER" id="PTHR11808">
    <property type="entry name" value="TRANS-SULFURATION ENZYME FAMILY MEMBER"/>
    <property type="match status" value="1"/>
</dbReference>
<dbReference type="Pfam" id="PF01053">
    <property type="entry name" value="Cys_Met_Meta_PP"/>
    <property type="match status" value="1"/>
</dbReference>
<dbReference type="Proteomes" id="UP001527099">
    <property type="component" value="Unassembled WGS sequence"/>
</dbReference>
<organism evidence="4 5">
    <name type="scientific">Paenibacillus alginolyticus</name>
    <dbReference type="NCBI Taxonomy" id="59839"/>
    <lineage>
        <taxon>Bacteria</taxon>
        <taxon>Bacillati</taxon>
        <taxon>Bacillota</taxon>
        <taxon>Bacilli</taxon>
        <taxon>Bacillales</taxon>
        <taxon>Paenibacillaceae</taxon>
        <taxon>Paenibacillus</taxon>
    </lineage>
</organism>
<dbReference type="GO" id="GO:0008483">
    <property type="term" value="F:transaminase activity"/>
    <property type="evidence" value="ECO:0007669"/>
    <property type="project" value="UniProtKB-KW"/>
</dbReference>
<dbReference type="Gene3D" id="3.90.1150.10">
    <property type="entry name" value="Aspartate Aminotransferase, domain 1"/>
    <property type="match status" value="1"/>
</dbReference>
<dbReference type="InterPro" id="IPR015424">
    <property type="entry name" value="PyrdxlP-dep_Trfase"/>
</dbReference>
<dbReference type="InterPro" id="IPR015422">
    <property type="entry name" value="PyrdxlP-dep_Trfase_small"/>
</dbReference>
<evidence type="ECO:0000256" key="1">
    <source>
        <dbReference type="ARBA" id="ARBA00001933"/>
    </source>
</evidence>
<comment type="similarity">
    <text evidence="3">Belongs to the trans-sulfuration enzymes family.</text>
</comment>
<gene>
    <name evidence="4" type="ORF">M5X19_10630</name>
</gene>
<evidence type="ECO:0000313" key="5">
    <source>
        <dbReference type="Proteomes" id="UP001527099"/>
    </source>
</evidence>
<keyword evidence="4" id="KW-0808">Transferase</keyword>
<accession>A0ABT4GB13</accession>
<comment type="caution">
    <text evidence="4">The sequence shown here is derived from an EMBL/GenBank/DDBJ whole genome shotgun (WGS) entry which is preliminary data.</text>
</comment>
<sequence length="386" mass="42794">MNKDQSGDSLYTKAAHDPYDTRHHGAINVPVYQNSLFAFETHEQFDLAMQNVLGHHVYSRGNNPTVRNLEERLAEMEGGEDAKCFASGMAAITAAVLSIVQQGDHIVCVNHAYGPTREFLGSYLVKFGIETTFVDGTALSNWEEAIRPNTKLMYLESPTTMTFELQDLRACAQLAASKGIKTIIDNTWATPCHLLPISLGINLVVHSITKYISGHSDCLGGVVIGSMELMTRLSNSEYMLFGGIMTPQTAALVMRGLRTLPLRMERHQRSGMLVAEHISHQPYAVHVHHPGLPMHPQHELALKQLKGFSSLFSFESLEPLEKLKAWATKLQYFKIGVSWGGFESLVNVNVVQSGDTVRHIVRLYVGLEDPQDLIRDLDDAAAVTLL</sequence>
<keyword evidence="4" id="KW-0032">Aminotransferase</keyword>